<evidence type="ECO:0000256" key="13">
    <source>
        <dbReference type="SAM" id="MobiDB-lite"/>
    </source>
</evidence>
<dbReference type="EC" id="1.14.11.2" evidence="5"/>
<comment type="similarity">
    <text evidence="4">Belongs to the P4HA family.</text>
</comment>
<dbReference type="InterPro" id="IPR059068">
    <property type="entry name" value="TPR_P4H"/>
</dbReference>
<dbReference type="PANTHER" id="PTHR10869">
    <property type="entry name" value="PROLYL 4-HYDROXYLASE ALPHA SUBUNIT"/>
    <property type="match status" value="1"/>
</dbReference>
<comment type="subcellular location">
    <subcellularLocation>
        <location evidence="3">Endoplasmic reticulum lumen</location>
    </subcellularLocation>
</comment>
<keyword evidence="17" id="KW-1185">Reference proteome</keyword>
<evidence type="ECO:0000256" key="14">
    <source>
        <dbReference type="SAM" id="SignalP"/>
    </source>
</evidence>
<evidence type="ECO:0000256" key="3">
    <source>
        <dbReference type="ARBA" id="ARBA00004319"/>
    </source>
</evidence>
<dbReference type="InterPro" id="IPR011990">
    <property type="entry name" value="TPR-like_helical_dom_sf"/>
</dbReference>
<dbReference type="PROSITE" id="PS51471">
    <property type="entry name" value="FE2OG_OXY"/>
    <property type="match status" value="1"/>
</dbReference>
<feature type="signal peptide" evidence="14">
    <location>
        <begin position="1"/>
        <end position="19"/>
    </location>
</feature>
<dbReference type="Gene3D" id="2.60.120.620">
    <property type="entry name" value="q2cbj1_9rhob like domain"/>
    <property type="match status" value="1"/>
</dbReference>
<evidence type="ECO:0000256" key="11">
    <source>
        <dbReference type="ARBA" id="ARBA00023004"/>
    </source>
</evidence>
<dbReference type="GO" id="GO:0005506">
    <property type="term" value="F:iron ion binding"/>
    <property type="evidence" value="ECO:0007669"/>
    <property type="project" value="InterPro"/>
</dbReference>
<evidence type="ECO:0000256" key="5">
    <source>
        <dbReference type="ARBA" id="ARBA00012269"/>
    </source>
</evidence>
<keyword evidence="7" id="KW-0256">Endoplasmic reticulum</keyword>
<dbReference type="Gene3D" id="6.10.140.1460">
    <property type="match status" value="1"/>
</dbReference>
<protein>
    <recommendedName>
        <fullName evidence="5">procollagen-proline 4-dioxygenase</fullName>
        <ecNumber evidence="5">1.14.11.2</ecNumber>
    </recommendedName>
</protein>
<organism evidence="16 17">
    <name type="scientific">Acanthoscelides obtectus</name>
    <name type="common">Bean weevil</name>
    <name type="synonym">Bruchus obtectus</name>
    <dbReference type="NCBI Taxonomy" id="200917"/>
    <lineage>
        <taxon>Eukaryota</taxon>
        <taxon>Metazoa</taxon>
        <taxon>Ecdysozoa</taxon>
        <taxon>Arthropoda</taxon>
        <taxon>Hexapoda</taxon>
        <taxon>Insecta</taxon>
        <taxon>Pterygota</taxon>
        <taxon>Neoptera</taxon>
        <taxon>Endopterygota</taxon>
        <taxon>Coleoptera</taxon>
        <taxon>Polyphaga</taxon>
        <taxon>Cucujiformia</taxon>
        <taxon>Chrysomeloidea</taxon>
        <taxon>Chrysomelidae</taxon>
        <taxon>Bruchinae</taxon>
        <taxon>Bruchini</taxon>
        <taxon>Acanthoscelides</taxon>
    </lineage>
</organism>
<comment type="caution">
    <text evidence="16">The sequence shown here is derived from an EMBL/GenBank/DDBJ whole genome shotgun (WGS) entry which is preliminary data.</text>
</comment>
<dbReference type="GO" id="GO:0031418">
    <property type="term" value="F:L-ascorbic acid binding"/>
    <property type="evidence" value="ECO:0007669"/>
    <property type="project" value="UniProtKB-KW"/>
</dbReference>
<evidence type="ECO:0000256" key="6">
    <source>
        <dbReference type="ARBA" id="ARBA00022723"/>
    </source>
</evidence>
<keyword evidence="10" id="KW-0560">Oxidoreductase</keyword>
<evidence type="ECO:0000313" key="16">
    <source>
        <dbReference type="EMBL" id="CAH1970359.1"/>
    </source>
</evidence>
<dbReference type="Pfam" id="PF13640">
    <property type="entry name" value="2OG-FeII_Oxy_3"/>
    <property type="match status" value="1"/>
</dbReference>
<dbReference type="Gene3D" id="1.25.40.10">
    <property type="entry name" value="Tetratricopeptide repeat domain"/>
    <property type="match status" value="1"/>
</dbReference>
<dbReference type="InterPro" id="IPR006620">
    <property type="entry name" value="Pro_4_hyd_alph"/>
</dbReference>
<evidence type="ECO:0000259" key="15">
    <source>
        <dbReference type="PROSITE" id="PS51471"/>
    </source>
</evidence>
<keyword evidence="11" id="KW-0408">Iron</keyword>
<keyword evidence="12" id="KW-0325">Glycoprotein</keyword>
<keyword evidence="8" id="KW-0847">Vitamin C</keyword>
<reference evidence="16" key="1">
    <citation type="submission" date="2022-03" db="EMBL/GenBank/DDBJ databases">
        <authorList>
            <person name="Sayadi A."/>
        </authorList>
    </citation>
    <scope>NUCLEOTIDE SEQUENCE</scope>
</reference>
<name>A0A9P0KFD4_ACAOB</name>
<keyword evidence="9" id="KW-0223">Dioxygenase</keyword>
<dbReference type="InterPro" id="IPR044862">
    <property type="entry name" value="Pro_4_hyd_alph_FE2OG_OXY"/>
</dbReference>
<accession>A0A9P0KFD4</accession>
<dbReference type="InterPro" id="IPR013547">
    <property type="entry name" value="P4H_N"/>
</dbReference>
<comment type="cofactor">
    <cofactor evidence="1">
        <name>L-ascorbate</name>
        <dbReference type="ChEBI" id="CHEBI:38290"/>
    </cofactor>
</comment>
<dbReference type="PANTHER" id="PTHR10869:SF244">
    <property type="entry name" value="PROLYL 4-HYDROXYLASE SUBUNIT ALPHA-2"/>
    <property type="match status" value="1"/>
</dbReference>
<comment type="function">
    <text evidence="2">Catalyzes the post-translational formation of 4-hydroxyproline in -Xaa-Pro-Gly- sequences in collagens and other proteins.</text>
</comment>
<dbReference type="Pfam" id="PF23558">
    <property type="entry name" value="TPR_P4H"/>
    <property type="match status" value="1"/>
</dbReference>
<evidence type="ECO:0000256" key="8">
    <source>
        <dbReference type="ARBA" id="ARBA00022896"/>
    </source>
</evidence>
<dbReference type="OrthoDB" id="420380at2759"/>
<dbReference type="FunFam" id="2.60.120.620:FF:000001">
    <property type="entry name" value="Prolyl 4-hydroxylase subunit alpha 2"/>
    <property type="match status" value="1"/>
</dbReference>
<dbReference type="InterPro" id="IPR005123">
    <property type="entry name" value="Oxoglu/Fe-dep_dioxygenase_dom"/>
</dbReference>
<dbReference type="GO" id="GO:0004656">
    <property type="term" value="F:procollagen-proline 4-dioxygenase activity"/>
    <property type="evidence" value="ECO:0007669"/>
    <property type="project" value="UniProtKB-EC"/>
</dbReference>
<feature type="domain" description="Fe2OG dioxygenase" evidence="15">
    <location>
        <begin position="439"/>
        <end position="547"/>
    </location>
</feature>
<dbReference type="SMART" id="SM00702">
    <property type="entry name" value="P4Hc"/>
    <property type="match status" value="1"/>
</dbReference>
<feature type="chain" id="PRO_5040343109" description="procollagen-proline 4-dioxygenase" evidence="14">
    <location>
        <begin position="20"/>
        <end position="567"/>
    </location>
</feature>
<keyword evidence="6" id="KW-0479">Metal-binding</keyword>
<dbReference type="AlphaFoldDB" id="A0A9P0KFD4"/>
<dbReference type="FunFam" id="1.25.40.10:FF:000006">
    <property type="entry name" value="Prolyl 4-hydroxylase subunit alpha 2"/>
    <property type="match status" value="1"/>
</dbReference>
<evidence type="ECO:0000256" key="1">
    <source>
        <dbReference type="ARBA" id="ARBA00001961"/>
    </source>
</evidence>
<feature type="region of interest" description="Disordered" evidence="13">
    <location>
        <begin position="293"/>
        <end position="315"/>
    </location>
</feature>
<evidence type="ECO:0000256" key="10">
    <source>
        <dbReference type="ARBA" id="ARBA00023002"/>
    </source>
</evidence>
<dbReference type="Pfam" id="PF08336">
    <property type="entry name" value="P4Ha_N"/>
    <property type="match status" value="1"/>
</dbReference>
<evidence type="ECO:0000256" key="12">
    <source>
        <dbReference type="ARBA" id="ARBA00023180"/>
    </source>
</evidence>
<dbReference type="EMBL" id="CAKOFQ010006774">
    <property type="protein sequence ID" value="CAH1970359.1"/>
    <property type="molecule type" value="Genomic_DNA"/>
</dbReference>
<evidence type="ECO:0000256" key="7">
    <source>
        <dbReference type="ARBA" id="ARBA00022824"/>
    </source>
</evidence>
<evidence type="ECO:0000256" key="4">
    <source>
        <dbReference type="ARBA" id="ARBA00006511"/>
    </source>
</evidence>
<gene>
    <name evidence="16" type="ORF">ACAOBT_LOCUS8883</name>
</gene>
<proteinExistence type="inferred from homology"/>
<dbReference type="Proteomes" id="UP001152888">
    <property type="component" value="Unassembled WGS sequence"/>
</dbReference>
<keyword evidence="14" id="KW-0732">Signal</keyword>
<evidence type="ECO:0000256" key="2">
    <source>
        <dbReference type="ARBA" id="ARBA00002035"/>
    </source>
</evidence>
<dbReference type="InterPro" id="IPR045054">
    <property type="entry name" value="P4HA-like"/>
</dbReference>
<sequence length="567" mass="64432">MFRCHLLIVPLLFLSQVRCEVFTALADLQELLNTEAVLIHSLENYIRAEELKIDLLKRYADIYNKQHNKATEDVESYVANPLNAYTLVKRMTTDWQEVESLITTDVSKDYMANISYAKENMKFPTDEDLNGAAAAVIRLQDTYRLDTASLARGELNGVKYSSELTAADCFELGRQSYNNGDFYHTLLWMREADERLSREQNKTVDKGEILEYLAFSTYKEGRAKRMVQMACKSDEADCNRDSANITLLSHASARNINLALDLTNKLLEMVPTHERAKGNKVYYEEEIQKGSYKKKGDDETDDIITNEGHDTPNPDRERYEALCRGELTLPDELVSKLKCRYVTNNNPYLLIAPFKVEQAHISPDLFIFHDVMSDAEIKTIKTLATPKFRRATVQNSVTGQLEIAQYRISKSAWLEEDEHEHVAAVNKRVEDMTGLAVATAEQLQVVNYGIGGHYEPHFDFSRKDEVNSFKSLGTGNRIATVLFYMSDVEQGGATVFPVIGTALWPKKGTAAFWYNLFPSGDGDRLTRHAACPVLAGSKWVSNKWIHERGQEFLRPCTLERPPDDLTI</sequence>
<evidence type="ECO:0000256" key="9">
    <source>
        <dbReference type="ARBA" id="ARBA00022964"/>
    </source>
</evidence>
<dbReference type="GO" id="GO:0005788">
    <property type="term" value="C:endoplasmic reticulum lumen"/>
    <property type="evidence" value="ECO:0007669"/>
    <property type="project" value="UniProtKB-SubCell"/>
</dbReference>
<evidence type="ECO:0000313" key="17">
    <source>
        <dbReference type="Proteomes" id="UP001152888"/>
    </source>
</evidence>